<dbReference type="Proteomes" id="UP001231941">
    <property type="component" value="Unassembled WGS sequence"/>
</dbReference>
<sequence>MAKNRKKVVLLIVEGNSDEVLLNQRLRQLFKQHDIRFEVKHTDILFSFDKNRKPIKALIGDVVKQFLSKRKFRNDDLLAVLHIVDTDGCFISEDKVVIDDTQQNTTIYKENLISVPDEKQRQSIINRNTVKSKNIRSMNSIDGILGGTVTYRMYYFSRHLEHVIFNEPNPDKDTKLEKVEEFIDELTTPVEEFLKEQMPEWTSSDQNEQYVESWNKISQEVASLQRSTNVPLLFEFIQMKTSN</sequence>
<protein>
    <recommendedName>
        <fullName evidence="3">DUF4276 family protein</fullName>
    </recommendedName>
</protein>
<keyword evidence="2" id="KW-1185">Reference proteome</keyword>
<organism evidence="1 2">
    <name type="scientific">Chengkuizengella axinellae</name>
    <dbReference type="NCBI Taxonomy" id="3064388"/>
    <lineage>
        <taxon>Bacteria</taxon>
        <taxon>Bacillati</taxon>
        <taxon>Bacillota</taxon>
        <taxon>Bacilli</taxon>
        <taxon>Bacillales</taxon>
        <taxon>Paenibacillaceae</taxon>
        <taxon>Chengkuizengella</taxon>
    </lineage>
</organism>
<comment type="caution">
    <text evidence="1">The sequence shown here is derived from an EMBL/GenBank/DDBJ whole genome shotgun (WGS) entry which is preliminary data.</text>
</comment>
<evidence type="ECO:0000313" key="2">
    <source>
        <dbReference type="Proteomes" id="UP001231941"/>
    </source>
</evidence>
<evidence type="ECO:0008006" key="3">
    <source>
        <dbReference type="Google" id="ProtNLM"/>
    </source>
</evidence>
<proteinExistence type="predicted"/>
<dbReference type="RefSeq" id="WP_305993502.1">
    <property type="nucleotide sequence ID" value="NZ_JAVAMP010000012.1"/>
</dbReference>
<gene>
    <name evidence="1" type="ORF">Q5Y73_19015</name>
</gene>
<name>A0ABT9J3J7_9BACL</name>
<reference evidence="1 2" key="1">
    <citation type="submission" date="2023-08" db="EMBL/GenBank/DDBJ databases">
        <authorList>
            <person name="Park J.-S."/>
        </authorList>
    </citation>
    <scope>NUCLEOTIDE SEQUENCE [LARGE SCALE GENOMIC DNA]</scope>
    <source>
        <strain evidence="1 2">2205SS18-9</strain>
    </source>
</reference>
<dbReference type="EMBL" id="JAVAMP010000012">
    <property type="protein sequence ID" value="MDP5276191.1"/>
    <property type="molecule type" value="Genomic_DNA"/>
</dbReference>
<accession>A0ABT9J3J7</accession>
<evidence type="ECO:0000313" key="1">
    <source>
        <dbReference type="EMBL" id="MDP5276191.1"/>
    </source>
</evidence>